<dbReference type="InterPro" id="IPR001623">
    <property type="entry name" value="DnaJ_domain"/>
</dbReference>
<evidence type="ECO:0000259" key="2">
    <source>
        <dbReference type="PROSITE" id="PS50076"/>
    </source>
</evidence>
<evidence type="ECO:0000313" key="3">
    <source>
        <dbReference type="EMBL" id="RPE79630.1"/>
    </source>
</evidence>
<accession>A0A3N4W0S6</accession>
<dbReference type="PANTHER" id="PTHR24074">
    <property type="entry name" value="CO-CHAPERONE PROTEIN DJLA"/>
    <property type="match status" value="1"/>
</dbReference>
<dbReference type="CDD" id="cd06257">
    <property type="entry name" value="DnaJ"/>
    <property type="match status" value="1"/>
</dbReference>
<dbReference type="Pfam" id="PF00226">
    <property type="entry name" value="DnaJ"/>
    <property type="match status" value="1"/>
</dbReference>
<dbReference type="InterPro" id="IPR036869">
    <property type="entry name" value="J_dom_sf"/>
</dbReference>
<comment type="caution">
    <text evidence="3">The sequence shown here is derived from an EMBL/GenBank/DDBJ whole genome shotgun (WGS) entry which is preliminary data.</text>
</comment>
<dbReference type="AlphaFoldDB" id="A0A3N4W0S6"/>
<dbReference type="EMBL" id="RKQN01000002">
    <property type="protein sequence ID" value="RPE79630.1"/>
    <property type="molecule type" value="Genomic_DNA"/>
</dbReference>
<dbReference type="OrthoDB" id="9782583at2"/>
<protein>
    <submittedName>
        <fullName evidence="3">DnaJ-like protein</fullName>
    </submittedName>
</protein>
<name>A0A3N4W0S6_9GAMM</name>
<dbReference type="PRINTS" id="PR00625">
    <property type="entry name" value="JDOMAIN"/>
</dbReference>
<dbReference type="Gene3D" id="1.10.287.110">
    <property type="entry name" value="DnaJ domain"/>
    <property type="match status" value="1"/>
</dbReference>
<sequence>MKRWYGKLLGFIAGAALLRGNPFLGALIGLLIGHAFDVDWFRLRRDDPYAVLGLTDEASDAEVDQAYRRLISQYHPDRMAGAAAELRRQAEARAREINQAYDRIKTLRRKG</sequence>
<evidence type="ECO:0000256" key="1">
    <source>
        <dbReference type="ARBA" id="ARBA00023186"/>
    </source>
</evidence>
<feature type="domain" description="J" evidence="2">
    <location>
        <begin position="47"/>
        <end position="111"/>
    </location>
</feature>
<dbReference type="InterPro" id="IPR050817">
    <property type="entry name" value="DjlA_DnaK_co-chaperone"/>
</dbReference>
<dbReference type="SMART" id="SM00271">
    <property type="entry name" value="DnaJ"/>
    <property type="match status" value="1"/>
</dbReference>
<dbReference type="Proteomes" id="UP000269708">
    <property type="component" value="Unassembled WGS sequence"/>
</dbReference>
<dbReference type="PROSITE" id="PS50076">
    <property type="entry name" value="DNAJ_2"/>
    <property type="match status" value="1"/>
</dbReference>
<evidence type="ECO:0000313" key="4">
    <source>
        <dbReference type="Proteomes" id="UP000269708"/>
    </source>
</evidence>
<dbReference type="RefSeq" id="WP_123769821.1">
    <property type="nucleotide sequence ID" value="NZ_RKQN01000002.1"/>
</dbReference>
<keyword evidence="1" id="KW-0143">Chaperone</keyword>
<keyword evidence="4" id="KW-1185">Reference proteome</keyword>
<reference evidence="3 4" key="1">
    <citation type="submission" date="2018-11" db="EMBL/GenBank/DDBJ databases">
        <title>Genomic Encyclopedia of Type Strains, Phase IV (KMG-IV): sequencing the most valuable type-strain genomes for metagenomic binning, comparative biology and taxonomic classification.</title>
        <authorList>
            <person name="Goeker M."/>
        </authorList>
    </citation>
    <scope>NUCLEOTIDE SEQUENCE [LARGE SCALE GENOMIC DNA]</scope>
    <source>
        <strain evidence="3 4">DSM 25623</strain>
    </source>
</reference>
<proteinExistence type="predicted"/>
<dbReference type="SUPFAM" id="SSF46565">
    <property type="entry name" value="Chaperone J-domain"/>
    <property type="match status" value="1"/>
</dbReference>
<gene>
    <name evidence="3" type="ORF">EDC50_1453</name>
</gene>
<organism evidence="3 4">
    <name type="scientific">Vulcaniibacterium tengchongense</name>
    <dbReference type="NCBI Taxonomy" id="1273429"/>
    <lineage>
        <taxon>Bacteria</taxon>
        <taxon>Pseudomonadati</taxon>
        <taxon>Pseudomonadota</taxon>
        <taxon>Gammaproteobacteria</taxon>
        <taxon>Lysobacterales</taxon>
        <taxon>Lysobacteraceae</taxon>
        <taxon>Vulcaniibacterium</taxon>
    </lineage>
</organism>